<keyword evidence="1" id="KW-0732">Signal</keyword>
<dbReference type="EMBL" id="CP031598">
    <property type="protein sequence ID" value="QEW28530.1"/>
    <property type="molecule type" value="Genomic_DNA"/>
</dbReference>
<dbReference type="OrthoDB" id="7783360at2"/>
<evidence type="ECO:0000313" key="3">
    <source>
        <dbReference type="Proteomes" id="UP000325785"/>
    </source>
</evidence>
<evidence type="ECO:0000256" key="1">
    <source>
        <dbReference type="SAM" id="SignalP"/>
    </source>
</evidence>
<dbReference type="KEGG" id="rid:RIdsm_04361"/>
<feature type="chain" id="PRO_5024904394" description="Cellulose-binding protein" evidence="1">
    <location>
        <begin position="21"/>
        <end position="563"/>
    </location>
</feature>
<evidence type="ECO:0008006" key="4">
    <source>
        <dbReference type="Google" id="ProtNLM"/>
    </source>
</evidence>
<proteinExistence type="predicted"/>
<organism evidence="2 3">
    <name type="scientific">Roseovarius indicus</name>
    <dbReference type="NCBI Taxonomy" id="540747"/>
    <lineage>
        <taxon>Bacteria</taxon>
        <taxon>Pseudomonadati</taxon>
        <taxon>Pseudomonadota</taxon>
        <taxon>Alphaproteobacteria</taxon>
        <taxon>Rhodobacterales</taxon>
        <taxon>Roseobacteraceae</taxon>
        <taxon>Roseovarius</taxon>
    </lineage>
</organism>
<protein>
    <recommendedName>
        <fullName evidence="4">Cellulose-binding protein</fullName>
    </recommendedName>
</protein>
<dbReference type="AlphaFoldDB" id="A0A5P3AIS1"/>
<feature type="signal peptide" evidence="1">
    <location>
        <begin position="1"/>
        <end position="20"/>
    </location>
</feature>
<reference evidence="2 3" key="1">
    <citation type="submission" date="2018-08" db="EMBL/GenBank/DDBJ databases">
        <title>Genetic Globetrotter - A new plasmid hitch-hiking vast phylogenetic and geographic distances.</title>
        <authorList>
            <person name="Vollmers J."/>
            <person name="Petersen J."/>
        </authorList>
    </citation>
    <scope>NUCLEOTIDE SEQUENCE [LARGE SCALE GENOMIC DNA]</scope>
    <source>
        <strain evidence="2 3">DSM 26383</strain>
    </source>
</reference>
<gene>
    <name evidence="2" type="ORF">RIdsm_04361</name>
</gene>
<name>A0A5P3AIS1_9RHOB</name>
<evidence type="ECO:0000313" key="2">
    <source>
        <dbReference type="EMBL" id="QEW28530.1"/>
    </source>
</evidence>
<dbReference type="Proteomes" id="UP000325785">
    <property type="component" value="Chromosome"/>
</dbReference>
<dbReference type="RefSeq" id="WP_057821200.1">
    <property type="nucleotide sequence ID" value="NZ_CP031598.1"/>
</dbReference>
<sequence precursor="true">MIRLLALVALLLTGTAPALAQSDTRAFPLAINLAEVNDWSAEQPFIDVFKTARRWIGHKPGQWGGLDYHDLEDRGLLDANGWPTSVPGDLGSIGTLILTDLPADADIYAGRYVLSFEGEGIVEVAGAVRNVRYGDGRVAFDFQPQTGGTVLVKIQRSDPMKTGDYIRNISVVREDHLDAHRNGAIFNPLWLDHMAGFKVLRFMDWMVTNDSDQQGWENRPKPSDFSYTRHGIPAEIMVRLANELGADPWFCMPHLSDETYQRNFAELVEAGLDPALKAYVEYSNEVWNWQFLQAEWTEAQAQERWGQRYKGQDYYGMKTAQMAQIWSDVFAADRDRLVTVIATQTGWLSLERSILEAPLWVAEGNEPPHSFADAYAITGYFGSYLGRDEMRDITLEKIAESTAAAEADARDQGLTGEALTAHVAAHRFDAATDWAIDALLDSRQYGEEFDGLDRAAGTFFTYQAEIAREYGLDLIVYEGGTHIVGVGQQVGDETLAAFFTHLNYTPELATLYRQLFEKWAEVSDGPFALFNDVSVPTKWGSWGHLRHLGDTDNPRWQVVEEFK</sequence>
<accession>A0A5P3AIS1</accession>